<dbReference type="InterPro" id="IPR025887">
    <property type="entry name" value="Glyco_hydro_31_N_dom"/>
</dbReference>
<gene>
    <name evidence="6" type="ORF">AB986_08280</name>
</gene>
<accession>A0A0J6D1G7</accession>
<evidence type="ECO:0000259" key="2">
    <source>
        <dbReference type="Pfam" id="PF01055"/>
    </source>
</evidence>
<dbReference type="EMBL" id="LELK01000001">
    <property type="protein sequence ID" value="KMM39210.1"/>
    <property type="molecule type" value="Genomic_DNA"/>
</dbReference>
<evidence type="ECO:0000259" key="3">
    <source>
        <dbReference type="Pfam" id="PF13802"/>
    </source>
</evidence>
<dbReference type="SUPFAM" id="SSF51011">
    <property type="entry name" value="Glycosyl hydrolase domain"/>
    <property type="match status" value="1"/>
</dbReference>
<dbReference type="SUPFAM" id="SSF48208">
    <property type="entry name" value="Six-hairpin glycosidases"/>
    <property type="match status" value="1"/>
</dbReference>
<dbReference type="InterPro" id="IPR011013">
    <property type="entry name" value="Gal_mutarotase_sf_dom"/>
</dbReference>
<dbReference type="SUPFAM" id="SSF51445">
    <property type="entry name" value="(Trans)glycosidases"/>
    <property type="match status" value="1"/>
</dbReference>
<dbReference type="OrthoDB" id="176168at2"/>
<dbReference type="PANTHER" id="PTHR43863:SF2">
    <property type="entry name" value="MALTASE-GLUCOAMYLASE"/>
    <property type="match status" value="1"/>
</dbReference>
<dbReference type="InterPro" id="IPR000322">
    <property type="entry name" value="Glyco_hydro_31_TIM"/>
</dbReference>
<dbReference type="Pfam" id="PF13802">
    <property type="entry name" value="Gal_mutarotas_2"/>
    <property type="match status" value="1"/>
</dbReference>
<feature type="domain" description="Glycosyl hydrolase family 31 C-terminal" evidence="4">
    <location>
        <begin position="946"/>
        <end position="1031"/>
    </location>
</feature>
<proteinExistence type="inferred from homology"/>
<feature type="domain" description="Lmo2446-like N-terminal" evidence="5">
    <location>
        <begin position="259"/>
        <end position="323"/>
    </location>
</feature>
<comment type="caution">
    <text evidence="6">The sequence shown here is derived from an EMBL/GenBank/DDBJ whole genome shotgun (WGS) entry which is preliminary data.</text>
</comment>
<dbReference type="InterPro" id="IPR017853">
    <property type="entry name" value="GH"/>
</dbReference>
<dbReference type="Gene3D" id="2.60.40.1760">
    <property type="entry name" value="glycosyl hydrolase (family 31)"/>
    <property type="match status" value="1"/>
</dbReference>
<evidence type="ECO:0000313" key="7">
    <source>
        <dbReference type="Proteomes" id="UP000035996"/>
    </source>
</evidence>
<evidence type="ECO:0000259" key="4">
    <source>
        <dbReference type="Pfam" id="PF21365"/>
    </source>
</evidence>
<dbReference type="CDD" id="cd14752">
    <property type="entry name" value="GH31_N"/>
    <property type="match status" value="1"/>
</dbReference>
<dbReference type="InterPro" id="IPR055242">
    <property type="entry name" value="Lmo2446-like_N"/>
</dbReference>
<name>A0A0J6D1G7_9BACL</name>
<dbReference type="GO" id="GO:0004553">
    <property type="term" value="F:hydrolase activity, hydrolyzing O-glycosyl compounds"/>
    <property type="evidence" value="ECO:0007669"/>
    <property type="project" value="InterPro"/>
</dbReference>
<keyword evidence="7" id="KW-1185">Reference proteome</keyword>
<dbReference type="PANTHER" id="PTHR43863">
    <property type="entry name" value="HYDROLASE, PUTATIVE (AFU_ORTHOLOGUE AFUA_1G03140)-RELATED"/>
    <property type="match status" value="1"/>
</dbReference>
<dbReference type="Gene3D" id="1.50.10.10">
    <property type="match status" value="1"/>
</dbReference>
<dbReference type="InterPro" id="IPR013780">
    <property type="entry name" value="Glyco_hydro_b"/>
</dbReference>
<dbReference type="InterPro" id="IPR013783">
    <property type="entry name" value="Ig-like_fold"/>
</dbReference>
<reference evidence="6" key="1">
    <citation type="submission" date="2015-06" db="EMBL/GenBank/DDBJ databases">
        <authorList>
            <person name="Liu B."/>
            <person name="Wang J."/>
            <person name="Zhu Y."/>
            <person name="Liu G."/>
            <person name="Chen Q."/>
            <person name="Zheng C."/>
            <person name="Che J."/>
            <person name="Ge C."/>
            <person name="Shi H."/>
            <person name="Pan Z."/>
            <person name="Liu X."/>
        </authorList>
    </citation>
    <scope>NUCLEOTIDE SEQUENCE [LARGE SCALE GENOMIC DNA]</scope>
    <source>
        <strain evidence="6">DSM 16346</strain>
    </source>
</reference>
<protein>
    <submittedName>
        <fullName evidence="6">Uncharacterized protein</fullName>
    </submittedName>
</protein>
<evidence type="ECO:0000256" key="1">
    <source>
        <dbReference type="ARBA" id="ARBA00007806"/>
    </source>
</evidence>
<evidence type="ECO:0000259" key="5">
    <source>
        <dbReference type="Pfam" id="PF22681"/>
    </source>
</evidence>
<dbReference type="AlphaFoldDB" id="A0A0J6D1G7"/>
<dbReference type="RefSeq" id="WP_048310380.1">
    <property type="nucleotide sequence ID" value="NZ_CP119526.1"/>
</dbReference>
<dbReference type="Proteomes" id="UP000035996">
    <property type="component" value="Unassembled WGS sequence"/>
</dbReference>
<dbReference type="SUPFAM" id="SSF74650">
    <property type="entry name" value="Galactose mutarotase-like"/>
    <property type="match status" value="1"/>
</dbReference>
<dbReference type="Pfam" id="PF22681">
    <property type="entry name" value="Lmo2446-like_N"/>
    <property type="match status" value="1"/>
</dbReference>
<dbReference type="GO" id="GO:0005975">
    <property type="term" value="P:carbohydrate metabolic process"/>
    <property type="evidence" value="ECO:0007669"/>
    <property type="project" value="InterPro"/>
</dbReference>
<dbReference type="Gene3D" id="2.60.40.10">
    <property type="entry name" value="Immunoglobulins"/>
    <property type="match status" value="1"/>
</dbReference>
<dbReference type="Pfam" id="PF21365">
    <property type="entry name" value="Glyco_hydro_31_3rd"/>
    <property type="match status" value="1"/>
</dbReference>
<dbReference type="Pfam" id="PF01055">
    <property type="entry name" value="Glyco_hydro_31_2nd"/>
    <property type="match status" value="1"/>
</dbReference>
<dbReference type="PATRIC" id="fig|157733.3.peg.3935"/>
<sequence length="1134" mass="130469">MTTKTSLASLFKIHLKQLQGKEKEADRILQDFSPNEESSYCEMVLWLWALTEQVGRFEEKSLLKTYEATIKRGITRVDSEWNKSHSSLWEEERLGIHTSVVSLSYAALMGLKNQGSLTELQPLLTTIRDSIFEHHLAGGMLLRSREIKDVAIEQLFAVMPFGLFSPEDLVMVEAVKEIEERLVTDEGVFPYRGAHKPSASSAMLLSWYFYEKGTVHKARHYYKVAKLTDNQNDSFYNVLEAIVSEYMTEQLQEGEAIIHHQPYGHDNPYKQIAIERAPRDPEVGETVTVRSQLIGIDHNEVIELLLFSDNGTETTSVPCAWIKEENDIIWQGSLTSNASTVTYWFEATTENSCVKSERYVLNYYQRVALKRFEKVAKDADFLWLCGATETRNAYVFFGKSGEFGITHEDPNLSFQEITGEKRYEFGETQIQVQQDSFSISSGSEVLLSSYPESTFPIVEWLENADGYIQRVEWNFHTPLEERFFGMGERYHKLEYRGDEIDCYVYNQYRDQGSRTYFPVPFFISSKGYGLYLSTDHYSVFDFAHHYSNRLKICCDVHSQLLHSSFNLFTGTPKEIVSQFTFHTGKPQLPPVWAFGPWMSSNNWDRDAVVREQVRQTNKHEIPSTVLVIEQWSDEATYYIFNDAEYDLKPGGEAHNYEDYRYPASGRWPDPKELFDDLHNNGLKVILWQIPIQKYLNRQKHPQKDLDEKHMTEEGYCVKDGQGAPYRIREDWFKESLLMDFTHPEGKKWWFQKRKYLMDIGVDGFKTDGGEFVFGRDLQFHDGSSGSEMRNRYPNDYIEAYYDFATKHHNGDALTFSRAGYTGAQKFPAHWAGDERSTFDAFRHSLIAGLSSGSSGIPIWGWDLAGFNGDIPTAELFIRSAQMAAFSPIMQYHAESKAEFNQDRTPWNIADRTGDQRAISGYRKFANLRMNLLPYIYDQAKEATEKGYPLMRSMVMEYPSDEKVCDNYDQYFFGNSLMVAPVIEEGSVERDVYFPEGTWIDFFTGEVITGPMVKRVQASLMEMPVYAKAGSAVVTNSDDNYALCSWVGNEVNHYTNVALRLYPIEKMKISVGDHLGNEWLVEVEDSKDRELEITVKSSVATTVLIPEKLLEGRSVRVNGKQAHSRMNGSLVFHIS</sequence>
<organism evidence="6 7">
    <name type="scientific">Guptibacillus hwajinpoensis</name>
    <dbReference type="NCBI Taxonomy" id="208199"/>
    <lineage>
        <taxon>Bacteria</taxon>
        <taxon>Bacillati</taxon>
        <taxon>Bacillota</taxon>
        <taxon>Bacilli</taxon>
        <taxon>Bacillales</taxon>
        <taxon>Guptibacillaceae</taxon>
        <taxon>Guptibacillus</taxon>
    </lineage>
</organism>
<dbReference type="InterPro" id="IPR008928">
    <property type="entry name" value="6-hairpin_glycosidase_sf"/>
</dbReference>
<dbReference type="InterPro" id="IPR048395">
    <property type="entry name" value="Glyco_hydro_31_C"/>
</dbReference>
<dbReference type="InterPro" id="IPR051816">
    <property type="entry name" value="Glycosyl_Hydrolase_31"/>
</dbReference>
<dbReference type="Gene3D" id="3.20.20.80">
    <property type="entry name" value="Glycosidases"/>
    <property type="match status" value="1"/>
</dbReference>
<dbReference type="GO" id="GO:0030246">
    <property type="term" value="F:carbohydrate binding"/>
    <property type="evidence" value="ECO:0007669"/>
    <property type="project" value="InterPro"/>
</dbReference>
<dbReference type="Gene3D" id="2.60.40.1180">
    <property type="entry name" value="Golgi alpha-mannosidase II"/>
    <property type="match status" value="2"/>
</dbReference>
<feature type="domain" description="Glycoside hydrolase family 31 TIM barrel" evidence="2">
    <location>
        <begin position="586"/>
        <end position="937"/>
    </location>
</feature>
<evidence type="ECO:0000313" key="6">
    <source>
        <dbReference type="EMBL" id="KMM39210.1"/>
    </source>
</evidence>
<dbReference type="InterPro" id="IPR012341">
    <property type="entry name" value="6hp_glycosidase-like_sf"/>
</dbReference>
<dbReference type="CDD" id="cd06597">
    <property type="entry name" value="GH31_transferase_CtsY"/>
    <property type="match status" value="1"/>
</dbReference>
<dbReference type="STRING" id="157733.AB986_08280"/>
<comment type="similarity">
    <text evidence="1">Belongs to the glycosyl hydrolase 31 family.</text>
</comment>
<feature type="domain" description="Glycoside hydrolase family 31 N-terminal" evidence="3">
    <location>
        <begin position="406"/>
        <end position="541"/>
    </location>
</feature>
<dbReference type="GO" id="GO:0016757">
    <property type="term" value="F:glycosyltransferase activity"/>
    <property type="evidence" value="ECO:0007669"/>
    <property type="project" value="UniProtKB-ARBA"/>
</dbReference>